<evidence type="ECO:0000313" key="2">
    <source>
        <dbReference type="EMBL" id="MCQ8770232.1"/>
    </source>
</evidence>
<dbReference type="EMBL" id="JANIID010000007">
    <property type="protein sequence ID" value="MCQ8770232.1"/>
    <property type="molecule type" value="Genomic_DNA"/>
</dbReference>
<protein>
    <submittedName>
        <fullName evidence="2">Uncharacterized protein</fullName>
    </submittedName>
</protein>
<reference evidence="2" key="1">
    <citation type="submission" date="2022-06" db="EMBL/GenBank/DDBJ databases">
        <title>WGS of actinobacteria.</title>
        <authorList>
            <person name="Thawai C."/>
        </authorList>
    </citation>
    <scope>NUCLEOTIDE SEQUENCE</scope>
    <source>
        <strain evidence="2">AA8</strain>
    </source>
</reference>
<dbReference type="Proteomes" id="UP001142374">
    <property type="component" value="Unassembled WGS sequence"/>
</dbReference>
<gene>
    <name evidence="2" type="ORF">NQU55_10630</name>
</gene>
<name>A0A9X2RKW3_9ACTN</name>
<keyword evidence="3" id="KW-1185">Reference proteome</keyword>
<proteinExistence type="predicted"/>
<organism evidence="2 3">
    <name type="scientific">Streptomyces telluris</name>
    <dbReference type="NCBI Taxonomy" id="2720021"/>
    <lineage>
        <taxon>Bacteria</taxon>
        <taxon>Bacillati</taxon>
        <taxon>Actinomycetota</taxon>
        <taxon>Actinomycetes</taxon>
        <taxon>Kitasatosporales</taxon>
        <taxon>Streptomycetaceae</taxon>
        <taxon>Streptomyces</taxon>
    </lineage>
</organism>
<dbReference type="AlphaFoldDB" id="A0A9X2RKW3"/>
<dbReference type="RefSeq" id="WP_168093499.1">
    <property type="nucleotide sequence ID" value="NZ_JAATER010000152.1"/>
</dbReference>
<evidence type="ECO:0000313" key="3">
    <source>
        <dbReference type="Proteomes" id="UP001142374"/>
    </source>
</evidence>
<accession>A0A9X2RKW3</accession>
<feature type="compositionally biased region" description="Basic and acidic residues" evidence="1">
    <location>
        <begin position="54"/>
        <end position="63"/>
    </location>
</feature>
<evidence type="ECO:0000256" key="1">
    <source>
        <dbReference type="SAM" id="MobiDB-lite"/>
    </source>
</evidence>
<comment type="caution">
    <text evidence="2">The sequence shown here is derived from an EMBL/GenBank/DDBJ whole genome shotgun (WGS) entry which is preliminary data.</text>
</comment>
<sequence length="94" mass="10568">MSLQDEVTAVQRCLDDLGRALARLEKHLGSQDLELRRVRTDAAHLRESVTLLRDVHPAERPRPEPVPVPDAPYDASLWKDADEEGLGARDRHAP</sequence>
<feature type="region of interest" description="Disordered" evidence="1">
    <location>
        <begin position="54"/>
        <end position="94"/>
    </location>
</feature>